<protein>
    <submittedName>
        <fullName evidence="2">DegV family protein</fullName>
    </submittedName>
</protein>
<dbReference type="PROSITE" id="PS51482">
    <property type="entry name" value="DEGV"/>
    <property type="match status" value="1"/>
</dbReference>
<organism evidence="2 3">
    <name type="scientific">Slackia isoflavoniconvertens</name>
    <dbReference type="NCBI Taxonomy" id="572010"/>
    <lineage>
        <taxon>Bacteria</taxon>
        <taxon>Bacillati</taxon>
        <taxon>Actinomycetota</taxon>
        <taxon>Coriobacteriia</taxon>
        <taxon>Eggerthellales</taxon>
        <taxon>Eggerthellaceae</taxon>
        <taxon>Slackia</taxon>
    </lineage>
</organism>
<dbReference type="SUPFAM" id="SSF82549">
    <property type="entry name" value="DAK1/DegV-like"/>
    <property type="match status" value="1"/>
</dbReference>
<reference evidence="2 3" key="1">
    <citation type="journal article" date="2018" name="Elife">
        <title>Discovery and characterization of a prevalent human gut bacterial enzyme sufficient for the inactivation of a family of plant toxins.</title>
        <authorList>
            <person name="Koppel N."/>
            <person name="Bisanz J.E."/>
            <person name="Pandelia M.E."/>
            <person name="Turnbaugh P.J."/>
            <person name="Balskus E.P."/>
        </authorList>
    </citation>
    <scope>NUCLEOTIDE SEQUENCE [LARGE SCALE GENOMIC DNA]</scope>
    <source>
        <strain evidence="2 3">OB21 GAM31</strain>
    </source>
</reference>
<dbReference type="InterPro" id="IPR050270">
    <property type="entry name" value="DegV_domain_contain"/>
</dbReference>
<dbReference type="InterPro" id="IPR043168">
    <property type="entry name" value="DegV_C"/>
</dbReference>
<accession>A0A369LIF2</accession>
<dbReference type="Gene3D" id="3.40.50.10170">
    <property type="match status" value="1"/>
</dbReference>
<dbReference type="AlphaFoldDB" id="A0A369LIF2"/>
<dbReference type="RefSeq" id="WP_114615608.1">
    <property type="nucleotide sequence ID" value="NZ_PPTO01000008.1"/>
</dbReference>
<dbReference type="Proteomes" id="UP000253975">
    <property type="component" value="Unassembled WGS sequence"/>
</dbReference>
<name>A0A369LIF2_9ACTN</name>
<comment type="caution">
    <text evidence="2">The sequence shown here is derived from an EMBL/GenBank/DDBJ whole genome shotgun (WGS) entry which is preliminary data.</text>
</comment>
<dbReference type="PANTHER" id="PTHR33434:SF2">
    <property type="entry name" value="FATTY ACID-BINDING PROTEIN TM_1468"/>
    <property type="match status" value="1"/>
</dbReference>
<keyword evidence="1" id="KW-0446">Lipid-binding</keyword>
<dbReference type="PANTHER" id="PTHR33434">
    <property type="entry name" value="DEGV DOMAIN-CONTAINING PROTEIN DR_1986-RELATED"/>
    <property type="match status" value="1"/>
</dbReference>
<sequence>MAAQCNLIIDSCCDLPLSMLQIEGVDTLNFNYVMSDGDHEDDFYQSITPHEFYEKIRNGETPSTSQASPAAIEAAWRRAAENGIPTVYLCFSSGLSSNYSTAAALLAQVKEEFPDAPLYLVDLMIGSTPEGLLVLEALRQRDSGLSAEELVEWAEQARYFVQTAFMVDDLDALHRGGRIPASVAAAGSALNVKPLLTFDTSGHLALMGAARGRKKGLKQMADFFAKEHDTQGGSPVVLIGNADCPKDAETLRDLLAKQDESITVVQHNIGATIGSHVGPGMVSISFWGGDRRENMSVADRIAAKIKRG</sequence>
<dbReference type="EMBL" id="PPTO01000008">
    <property type="protein sequence ID" value="RDB58427.1"/>
    <property type="molecule type" value="Genomic_DNA"/>
</dbReference>
<proteinExistence type="predicted"/>
<evidence type="ECO:0000313" key="3">
    <source>
        <dbReference type="Proteomes" id="UP000253975"/>
    </source>
</evidence>
<evidence type="ECO:0000256" key="1">
    <source>
        <dbReference type="ARBA" id="ARBA00023121"/>
    </source>
</evidence>
<dbReference type="Pfam" id="PF02645">
    <property type="entry name" value="DegV"/>
    <property type="match status" value="1"/>
</dbReference>
<dbReference type="InterPro" id="IPR003797">
    <property type="entry name" value="DegV"/>
</dbReference>
<evidence type="ECO:0000313" key="2">
    <source>
        <dbReference type="EMBL" id="RDB58427.1"/>
    </source>
</evidence>
<dbReference type="Gene3D" id="3.30.1180.10">
    <property type="match status" value="1"/>
</dbReference>
<dbReference type="GO" id="GO:0008289">
    <property type="term" value="F:lipid binding"/>
    <property type="evidence" value="ECO:0007669"/>
    <property type="project" value="UniProtKB-KW"/>
</dbReference>
<gene>
    <name evidence="2" type="ORF">C1881_05885</name>
</gene>
<dbReference type="NCBIfam" id="TIGR00762">
    <property type="entry name" value="DegV"/>
    <property type="match status" value="1"/>
</dbReference>